<keyword evidence="3" id="KW-1185">Reference proteome</keyword>
<dbReference type="GO" id="GO:0016787">
    <property type="term" value="F:hydrolase activity"/>
    <property type="evidence" value="ECO:0007669"/>
    <property type="project" value="UniProtKB-KW"/>
</dbReference>
<dbReference type="Proteomes" id="UP000662373">
    <property type="component" value="Unassembled WGS sequence"/>
</dbReference>
<proteinExistence type="predicted"/>
<dbReference type="InterPro" id="IPR017850">
    <property type="entry name" value="Alkaline_phosphatase_core_sf"/>
</dbReference>
<gene>
    <name evidence="2" type="ORF">JEM65_13105</name>
</gene>
<comment type="caution">
    <text evidence="2">The sequence shown here is derived from an EMBL/GenBank/DDBJ whole genome shotgun (WGS) entry which is preliminary data.</text>
</comment>
<dbReference type="AlphaFoldDB" id="A0A934KYD8"/>
<name>A0A934KYD8_9FLAO</name>
<keyword evidence="2" id="KW-0378">Hydrolase</keyword>
<feature type="domain" description="Sulfatase N-terminal" evidence="1">
    <location>
        <begin position="6"/>
        <end position="44"/>
    </location>
</feature>
<organism evidence="2 3">
    <name type="scientific">Gelidibacter salicanalis</name>
    <dbReference type="NCBI Taxonomy" id="291193"/>
    <lineage>
        <taxon>Bacteria</taxon>
        <taxon>Pseudomonadati</taxon>
        <taxon>Bacteroidota</taxon>
        <taxon>Flavobacteriia</taxon>
        <taxon>Flavobacteriales</taxon>
        <taxon>Flavobacteriaceae</taxon>
        <taxon>Gelidibacter</taxon>
    </lineage>
</organism>
<sequence length="59" mass="6597">MLASPITFLDSYVDILLNKLEATGDLDNAIIFFTSDNDPNSEGMDTIMNSLKARVFKRL</sequence>
<dbReference type="EMBL" id="JAEHJZ010000032">
    <property type="protein sequence ID" value="MBJ7881575.1"/>
    <property type="molecule type" value="Genomic_DNA"/>
</dbReference>
<reference evidence="2 3" key="1">
    <citation type="submission" date="2020-09" db="EMBL/GenBank/DDBJ databases">
        <title>Draft genome of Gelidibacter salicanalis PAMC21136.</title>
        <authorList>
            <person name="Park H."/>
        </authorList>
    </citation>
    <scope>NUCLEOTIDE SEQUENCE [LARGE SCALE GENOMIC DNA]</scope>
    <source>
        <strain evidence="2 3">PAMC21136</strain>
    </source>
</reference>
<protein>
    <submittedName>
        <fullName evidence="2">Sulfatase-like hydrolase/transferase</fullName>
    </submittedName>
</protein>
<evidence type="ECO:0000259" key="1">
    <source>
        <dbReference type="Pfam" id="PF00884"/>
    </source>
</evidence>
<dbReference type="InterPro" id="IPR000917">
    <property type="entry name" value="Sulfatase_N"/>
</dbReference>
<dbReference type="Pfam" id="PF00884">
    <property type="entry name" value="Sulfatase"/>
    <property type="match status" value="1"/>
</dbReference>
<accession>A0A934KYD8</accession>
<evidence type="ECO:0000313" key="3">
    <source>
        <dbReference type="Proteomes" id="UP000662373"/>
    </source>
</evidence>
<dbReference type="Gene3D" id="3.40.720.10">
    <property type="entry name" value="Alkaline Phosphatase, subunit A"/>
    <property type="match status" value="1"/>
</dbReference>
<evidence type="ECO:0000313" key="2">
    <source>
        <dbReference type="EMBL" id="MBJ7881575.1"/>
    </source>
</evidence>
<dbReference type="SUPFAM" id="SSF53649">
    <property type="entry name" value="Alkaline phosphatase-like"/>
    <property type="match status" value="1"/>
</dbReference>